<evidence type="ECO:0000256" key="2">
    <source>
        <dbReference type="ARBA" id="ARBA00022679"/>
    </source>
</evidence>
<sequence length="261" mass="29783">MNYLAEKDEYVTPKSRKSIFPSFGFYLLRLLKVVYTSNRLAVKGMYDDEKWIEASYNILKGLEKTGIRFHISGMSNIKKVEGPVIFVSNHMSILETFVFPCIIHPVKKVVFVMKEELVRFPLFGPVSAARDPILVSRKNPREDLMAVLNQGAEKIKAGKSIIIFPQRTRSLYLDVKSFNTLGIKLAKKNNVPVIPVALISDAWANGKFLKDFGKIDPSKEVKISFGEPIEIKSNGNEEHMQTVEFIKNKFIEWGRAELIRE</sequence>
<dbReference type="GO" id="GO:0006654">
    <property type="term" value="P:phosphatidic acid biosynthetic process"/>
    <property type="evidence" value="ECO:0007669"/>
    <property type="project" value="TreeGrafter"/>
</dbReference>
<evidence type="ECO:0000256" key="1">
    <source>
        <dbReference type="ARBA" id="ARBA00005189"/>
    </source>
</evidence>
<dbReference type="PANTHER" id="PTHR10434">
    <property type="entry name" value="1-ACYL-SN-GLYCEROL-3-PHOSPHATE ACYLTRANSFERASE"/>
    <property type="match status" value="1"/>
</dbReference>
<dbReference type="eggNOG" id="COG0204">
    <property type="taxonomic scope" value="Bacteria"/>
</dbReference>
<dbReference type="PATRIC" id="fig|1191523.3.peg.2783"/>
<dbReference type="RefSeq" id="WP_014857308.1">
    <property type="nucleotide sequence ID" value="NC_018178.1"/>
</dbReference>
<dbReference type="InterPro" id="IPR002123">
    <property type="entry name" value="Plipid/glycerol_acylTrfase"/>
</dbReference>
<gene>
    <name evidence="5" type="ordered locus">MROS_2648</name>
</gene>
<dbReference type="Pfam" id="PF01553">
    <property type="entry name" value="Acyltransferase"/>
    <property type="match status" value="1"/>
</dbReference>
<dbReference type="SMART" id="SM00563">
    <property type="entry name" value="PlsC"/>
    <property type="match status" value="1"/>
</dbReference>
<dbReference type="STRING" id="1191523.MROS_2648"/>
<evidence type="ECO:0000313" key="6">
    <source>
        <dbReference type="Proteomes" id="UP000009011"/>
    </source>
</evidence>
<feature type="domain" description="Phospholipid/glycerol acyltransferase" evidence="4">
    <location>
        <begin position="84"/>
        <end position="201"/>
    </location>
</feature>
<organism evidence="5 6">
    <name type="scientific">Melioribacter roseus (strain DSM 23840 / JCM 17771 / VKM B-2668 / P3M-2)</name>
    <dbReference type="NCBI Taxonomy" id="1191523"/>
    <lineage>
        <taxon>Bacteria</taxon>
        <taxon>Pseudomonadati</taxon>
        <taxon>Ignavibacteriota</taxon>
        <taxon>Ignavibacteria</taxon>
        <taxon>Ignavibacteriales</taxon>
        <taxon>Melioribacteraceae</taxon>
        <taxon>Melioribacter</taxon>
    </lineage>
</organism>
<evidence type="ECO:0000256" key="3">
    <source>
        <dbReference type="ARBA" id="ARBA00023315"/>
    </source>
</evidence>
<dbReference type="HOGENOM" id="CLU_088175_0_0_10"/>
<keyword evidence="6" id="KW-1185">Reference proteome</keyword>
<accession>I7A3U1</accession>
<evidence type="ECO:0000259" key="4">
    <source>
        <dbReference type="SMART" id="SM00563"/>
    </source>
</evidence>
<name>I7A3U1_MELRP</name>
<keyword evidence="3 5" id="KW-0012">Acyltransferase</keyword>
<dbReference type="EMBL" id="CP003557">
    <property type="protein sequence ID" value="AFN75878.1"/>
    <property type="molecule type" value="Genomic_DNA"/>
</dbReference>
<proteinExistence type="predicted"/>
<dbReference type="GO" id="GO:0003841">
    <property type="term" value="F:1-acylglycerol-3-phosphate O-acyltransferase activity"/>
    <property type="evidence" value="ECO:0007669"/>
    <property type="project" value="TreeGrafter"/>
</dbReference>
<dbReference type="CDD" id="cd07989">
    <property type="entry name" value="LPLAT_AGPAT-like"/>
    <property type="match status" value="1"/>
</dbReference>
<evidence type="ECO:0000313" key="5">
    <source>
        <dbReference type="EMBL" id="AFN75878.1"/>
    </source>
</evidence>
<reference evidence="5 6" key="1">
    <citation type="journal article" date="2013" name="PLoS ONE">
        <title>Genomic analysis of Melioribacter roseus, facultatively anaerobic organotrophic bacterium representing a novel deep lineage within Bacteriodetes/Chlorobi group.</title>
        <authorList>
            <person name="Kadnikov V.V."/>
            <person name="Mardanov A.V."/>
            <person name="Podosokorskaya O.A."/>
            <person name="Gavrilov S.N."/>
            <person name="Kublanov I.V."/>
            <person name="Beletsky A.V."/>
            <person name="Bonch-Osmolovskaya E.A."/>
            <person name="Ravin N.V."/>
        </authorList>
    </citation>
    <scope>NUCLEOTIDE SEQUENCE [LARGE SCALE GENOMIC DNA]</scope>
    <source>
        <strain evidence="6">JCM 17771 / P3M-2</strain>
    </source>
</reference>
<dbReference type="OrthoDB" id="9803035at2"/>
<keyword evidence="2 5" id="KW-0808">Transferase</keyword>
<dbReference type="KEGG" id="mro:MROS_2648"/>
<dbReference type="AlphaFoldDB" id="I7A3U1"/>
<protein>
    <submittedName>
        <fullName evidence="5">1-acyl-sn-glycerol-3-phosphate acyltransferase</fullName>
    </submittedName>
</protein>
<dbReference type="Proteomes" id="UP000009011">
    <property type="component" value="Chromosome"/>
</dbReference>
<comment type="pathway">
    <text evidence="1">Lipid metabolism.</text>
</comment>
<dbReference type="PANTHER" id="PTHR10434:SF40">
    <property type="entry name" value="1-ACYL-SN-GLYCEROL-3-PHOSPHATE ACYLTRANSFERASE"/>
    <property type="match status" value="1"/>
</dbReference>
<dbReference type="SUPFAM" id="SSF69593">
    <property type="entry name" value="Glycerol-3-phosphate (1)-acyltransferase"/>
    <property type="match status" value="1"/>
</dbReference>